<evidence type="ECO:0000256" key="5">
    <source>
        <dbReference type="ARBA" id="ARBA00023136"/>
    </source>
</evidence>
<dbReference type="KEGG" id="pbh:AAW51_4259"/>
<keyword evidence="2" id="KW-1003">Cell membrane</keyword>
<feature type="transmembrane region" description="Helical" evidence="6">
    <location>
        <begin position="219"/>
        <end position="240"/>
    </location>
</feature>
<protein>
    <submittedName>
        <fullName evidence="7">Transporter</fullName>
    </submittedName>
</protein>
<dbReference type="GO" id="GO:0022857">
    <property type="term" value="F:transmembrane transporter activity"/>
    <property type="evidence" value="ECO:0007669"/>
    <property type="project" value="InterPro"/>
</dbReference>
<dbReference type="PANTHER" id="PTHR23513:SF6">
    <property type="entry name" value="MAJOR FACILITATOR SUPERFAMILY ASSOCIATED DOMAIN-CONTAINING PROTEIN"/>
    <property type="match status" value="1"/>
</dbReference>
<dbReference type="OrthoDB" id="6636106at2"/>
<dbReference type="AlphaFoldDB" id="A0A0G3BWM7"/>
<evidence type="ECO:0000313" key="7">
    <source>
        <dbReference type="EMBL" id="AKJ30950.1"/>
    </source>
</evidence>
<dbReference type="STRING" id="413882.AAW51_4259"/>
<keyword evidence="4 6" id="KW-1133">Transmembrane helix</keyword>
<feature type="transmembrane region" description="Helical" evidence="6">
    <location>
        <begin position="13"/>
        <end position="36"/>
    </location>
</feature>
<feature type="transmembrane region" description="Helical" evidence="6">
    <location>
        <begin position="86"/>
        <end position="109"/>
    </location>
</feature>
<gene>
    <name evidence="7" type="ORF">AAW51_4259</name>
</gene>
<comment type="subcellular location">
    <subcellularLocation>
        <location evidence="1">Cell membrane</location>
        <topology evidence="1">Multi-pass membrane protein</topology>
    </subcellularLocation>
</comment>
<evidence type="ECO:0000256" key="6">
    <source>
        <dbReference type="SAM" id="Phobius"/>
    </source>
</evidence>
<organism evidence="7 8">
    <name type="scientific">Caldimonas brevitalea</name>
    <dbReference type="NCBI Taxonomy" id="413882"/>
    <lineage>
        <taxon>Bacteria</taxon>
        <taxon>Pseudomonadati</taxon>
        <taxon>Pseudomonadota</taxon>
        <taxon>Betaproteobacteria</taxon>
        <taxon>Burkholderiales</taxon>
        <taxon>Sphaerotilaceae</taxon>
        <taxon>Caldimonas</taxon>
    </lineage>
</organism>
<keyword evidence="5 6" id="KW-0472">Membrane</keyword>
<evidence type="ECO:0000256" key="3">
    <source>
        <dbReference type="ARBA" id="ARBA00022692"/>
    </source>
</evidence>
<feature type="transmembrane region" description="Helical" evidence="6">
    <location>
        <begin position="163"/>
        <end position="183"/>
    </location>
</feature>
<name>A0A0G3BWM7_9BURK</name>
<feature type="transmembrane region" description="Helical" evidence="6">
    <location>
        <begin position="43"/>
        <end position="66"/>
    </location>
</feature>
<dbReference type="EMBL" id="CP011371">
    <property type="protein sequence ID" value="AKJ30950.1"/>
    <property type="molecule type" value="Genomic_DNA"/>
</dbReference>
<dbReference type="PANTHER" id="PTHR23513">
    <property type="entry name" value="INTEGRAL MEMBRANE EFFLUX PROTEIN-RELATED"/>
    <property type="match status" value="1"/>
</dbReference>
<sequence>MKELLRTGSFTKLWLAIFVSTVGNFLLMLSLSVYMYRETGLNFAAASVFGTQWMAALFSAPLGGWLTDRFRSARLAGVCEGAGGAVSLLIGVLIGWTPVVFALLFVRGLAESVGKSARVVAMKEHIPEPLLERAASLIGTATFLGISLGSLAGAVLIDHLSLTQVALLDVLSFALAAALYLSLGRTAAWQPRPDAPRFHQVLSAAVASLRRHPDLMRNFGYVILTTAFFQGFHNIARALLPITHLQMGERGVMLLQALASLSFFLGAVFVALVMQRRQAAGHAEPWWLCTGTALLMLSSVFISTPFWSLLAYAVYLFLFETSFVFCQKNMITLTPKEDLGLVSSLALSLATFGMVLVIYLGGWLSDQIGLTPTAVTLFVLLMLGVLGIELKSLQLRRYVVAAVRNGEE</sequence>
<feature type="transmembrane region" description="Helical" evidence="6">
    <location>
        <begin position="339"/>
        <end position="362"/>
    </location>
</feature>
<dbReference type="GO" id="GO:0005886">
    <property type="term" value="C:plasma membrane"/>
    <property type="evidence" value="ECO:0007669"/>
    <property type="project" value="UniProtKB-SubCell"/>
</dbReference>
<feature type="transmembrane region" description="Helical" evidence="6">
    <location>
        <begin position="286"/>
        <end position="303"/>
    </location>
</feature>
<feature type="transmembrane region" description="Helical" evidence="6">
    <location>
        <begin position="252"/>
        <end position="274"/>
    </location>
</feature>
<keyword evidence="8" id="KW-1185">Reference proteome</keyword>
<evidence type="ECO:0000313" key="8">
    <source>
        <dbReference type="Proteomes" id="UP000035352"/>
    </source>
</evidence>
<feature type="transmembrane region" description="Helical" evidence="6">
    <location>
        <begin position="309"/>
        <end position="327"/>
    </location>
</feature>
<proteinExistence type="predicted"/>
<evidence type="ECO:0000256" key="1">
    <source>
        <dbReference type="ARBA" id="ARBA00004651"/>
    </source>
</evidence>
<feature type="transmembrane region" description="Helical" evidence="6">
    <location>
        <begin position="368"/>
        <end position="388"/>
    </location>
</feature>
<evidence type="ECO:0000256" key="4">
    <source>
        <dbReference type="ARBA" id="ARBA00022989"/>
    </source>
</evidence>
<evidence type="ECO:0000256" key="2">
    <source>
        <dbReference type="ARBA" id="ARBA00022475"/>
    </source>
</evidence>
<accession>A0A0G3BWM7</accession>
<dbReference type="Pfam" id="PF07690">
    <property type="entry name" value="MFS_1"/>
    <property type="match status" value="1"/>
</dbReference>
<keyword evidence="3 6" id="KW-0812">Transmembrane</keyword>
<dbReference type="Proteomes" id="UP000035352">
    <property type="component" value="Chromosome"/>
</dbReference>
<dbReference type="SUPFAM" id="SSF103473">
    <property type="entry name" value="MFS general substrate transporter"/>
    <property type="match status" value="1"/>
</dbReference>
<dbReference type="InterPro" id="IPR036259">
    <property type="entry name" value="MFS_trans_sf"/>
</dbReference>
<dbReference type="RefSeq" id="WP_047196192.1">
    <property type="nucleotide sequence ID" value="NZ_CP011371.1"/>
</dbReference>
<dbReference type="Gene3D" id="1.20.1250.20">
    <property type="entry name" value="MFS general substrate transporter like domains"/>
    <property type="match status" value="1"/>
</dbReference>
<reference evidence="7 8" key="1">
    <citation type="submission" date="2015-05" db="EMBL/GenBank/DDBJ databases">
        <authorList>
            <person name="Tang B."/>
            <person name="Yu Y."/>
        </authorList>
    </citation>
    <scope>NUCLEOTIDE SEQUENCE [LARGE SCALE GENOMIC DNA]</scope>
    <source>
        <strain evidence="7 8">DSM 7029</strain>
    </source>
</reference>
<feature type="transmembrane region" description="Helical" evidence="6">
    <location>
        <begin position="130"/>
        <end position="157"/>
    </location>
</feature>
<dbReference type="InterPro" id="IPR011701">
    <property type="entry name" value="MFS"/>
</dbReference>